<gene>
    <name evidence="1" type="ORF">Q4528_13550</name>
</gene>
<feature type="non-terminal residue" evidence="1">
    <location>
        <position position="94"/>
    </location>
</feature>
<keyword evidence="2" id="KW-1185">Reference proteome</keyword>
<feature type="non-terminal residue" evidence="1">
    <location>
        <position position="1"/>
    </location>
</feature>
<proteinExistence type="predicted"/>
<sequence>LWDAINPETTIVPLKLAGDWNLWRLFATKASLVQTKFPLAAFCVTENQLSARLRDKYNAEIEAIIPAKERRKALAAMGKSKTGFTRRFFKVNYA</sequence>
<protein>
    <submittedName>
        <fullName evidence="1">Uncharacterized protein</fullName>
    </submittedName>
</protein>
<accession>A0AAW7YUD3</accession>
<comment type="caution">
    <text evidence="1">The sequence shown here is derived from an EMBL/GenBank/DDBJ whole genome shotgun (WGS) entry which is preliminary data.</text>
</comment>
<name>A0AAW7YUD3_9STAP</name>
<evidence type="ECO:0000313" key="2">
    <source>
        <dbReference type="Proteomes" id="UP001170310"/>
    </source>
</evidence>
<evidence type="ECO:0000313" key="1">
    <source>
        <dbReference type="EMBL" id="MDO6575135.1"/>
    </source>
</evidence>
<dbReference type="RefSeq" id="WP_303522071.1">
    <property type="nucleotide sequence ID" value="NZ_JAUOQO010000254.1"/>
</dbReference>
<dbReference type="Proteomes" id="UP001170310">
    <property type="component" value="Unassembled WGS sequence"/>
</dbReference>
<reference evidence="1" key="1">
    <citation type="submission" date="2023-07" db="EMBL/GenBank/DDBJ databases">
        <title>Genome content predicts the carbon catabolic preferences of heterotrophic bacteria.</title>
        <authorList>
            <person name="Gralka M."/>
        </authorList>
    </citation>
    <scope>NUCLEOTIDE SEQUENCE</scope>
    <source>
        <strain evidence="1">E2R20</strain>
    </source>
</reference>
<organism evidence="1 2">
    <name type="scientific">Staphylococcus pasteuri_A</name>
    <dbReference type="NCBI Taxonomy" id="3062664"/>
    <lineage>
        <taxon>Bacteria</taxon>
        <taxon>Bacillati</taxon>
        <taxon>Bacillota</taxon>
        <taxon>Bacilli</taxon>
        <taxon>Bacillales</taxon>
        <taxon>Staphylococcaceae</taxon>
        <taxon>Staphylococcus</taxon>
    </lineage>
</organism>
<dbReference type="EMBL" id="JAUOQO010000254">
    <property type="protein sequence ID" value="MDO6575135.1"/>
    <property type="molecule type" value="Genomic_DNA"/>
</dbReference>
<dbReference type="AlphaFoldDB" id="A0AAW7YUD3"/>